<keyword evidence="2" id="KW-1003">Cell membrane</keyword>
<dbReference type="InterPro" id="IPR050250">
    <property type="entry name" value="Macrolide_Exporter_MacB"/>
</dbReference>
<evidence type="ECO:0000313" key="10">
    <source>
        <dbReference type="Proteomes" id="UP001302349"/>
    </source>
</evidence>
<dbReference type="Proteomes" id="UP001302349">
    <property type="component" value="Chromosome"/>
</dbReference>
<feature type="transmembrane region" description="Helical" evidence="6">
    <location>
        <begin position="20"/>
        <end position="42"/>
    </location>
</feature>
<evidence type="ECO:0000256" key="5">
    <source>
        <dbReference type="ARBA" id="ARBA00023136"/>
    </source>
</evidence>
<dbReference type="EMBL" id="CP136051">
    <property type="protein sequence ID" value="WOK08408.1"/>
    <property type="molecule type" value="Genomic_DNA"/>
</dbReference>
<evidence type="ECO:0000256" key="3">
    <source>
        <dbReference type="ARBA" id="ARBA00022692"/>
    </source>
</evidence>
<dbReference type="RefSeq" id="WP_317491049.1">
    <property type="nucleotide sequence ID" value="NZ_CP136051.1"/>
</dbReference>
<evidence type="ECO:0000313" key="9">
    <source>
        <dbReference type="EMBL" id="WOK08408.1"/>
    </source>
</evidence>
<evidence type="ECO:0000259" key="7">
    <source>
        <dbReference type="Pfam" id="PF02687"/>
    </source>
</evidence>
<keyword evidence="3 6" id="KW-0812">Transmembrane</keyword>
<feature type="transmembrane region" description="Helical" evidence="6">
    <location>
        <begin position="401"/>
        <end position="424"/>
    </location>
</feature>
<feature type="transmembrane region" description="Helical" evidence="6">
    <location>
        <begin position="306"/>
        <end position="337"/>
    </location>
</feature>
<feature type="transmembrane region" description="Helical" evidence="6">
    <location>
        <begin position="681"/>
        <end position="700"/>
    </location>
</feature>
<feature type="domain" description="ABC3 transporter permease C-terminal" evidence="7">
    <location>
        <begin position="633"/>
        <end position="745"/>
    </location>
</feature>
<evidence type="ECO:0000256" key="2">
    <source>
        <dbReference type="ARBA" id="ARBA00022475"/>
    </source>
</evidence>
<keyword evidence="10" id="KW-1185">Reference proteome</keyword>
<evidence type="ECO:0000256" key="1">
    <source>
        <dbReference type="ARBA" id="ARBA00004651"/>
    </source>
</evidence>
<feature type="transmembrane region" description="Helical" evidence="6">
    <location>
        <begin position="715"/>
        <end position="735"/>
    </location>
</feature>
<sequence>MLKNHILLAFRHLKKKKGYAASSIVGLALAFAACFFTFSFILHEYSADKHFADIEDTYLLKTNDTIDSPIRFPFIPVANARYMEEHFPEVSMAVPVCREGEETEVTAHGQKFVEKLWVYTEPEVVELFQQGYFDIRSPFEEGTILINETTASRLFGQANPIGQVVTVKEGNYVVAGTFGDFPSNSHLAANILAVPLPTAEMKDSPGLVYMKLQPGTDAYQLALKVDKESESMERFIDVIRYTLVRVDEMYLKGEQETGILRKADLPMLTMMSIVSSVILFISLFNIMNLTQVRTLFRGREMGVKKVLGITASQMLFQFFVEAMMIVVLSALVSFSFIQLSLGDVLAYLHMTDFPTLQVALLLGALLVIVVLSLALMQSVLFRKVMPRDVMAGKFNLGERKWLLRGLVGLQFLIACVLLGGTLVVDKQMNYIRSKPLGFNIDNLWYVPMRSAALDLELMKNKALGIPEIESATATGGLPFLWYGAIVDSREGKMEFVPYAEIDEDYISTLQIQFKQEPDHLQEEGLLVNEQLAAREDIDVEKLMGKKIIGQVSDYHFNGLNATINPMMLVVTKPKAGYLALRVREGRSEVVEQKLKAEWEALYPGRQFEFHALYDDYLAKHREANELNVVLKSLSLVAVFISCIGLASLTGFFVKKRFKEIAIRKVLGATTQQLLREVNKSYVFWILGACTISAAIIRYFGSDWLAEFAYSTSMDLWLMAGPAVAMLLVSSSIMVLQTWKTARTNPVEALRAE</sequence>
<proteinExistence type="predicted"/>
<dbReference type="InterPro" id="IPR003838">
    <property type="entry name" value="ABC3_permease_C"/>
</dbReference>
<accession>A0ABZ0IVJ9</accession>
<reference evidence="9 10" key="1">
    <citation type="journal article" date="2023" name="Microbiol. Resour. Announc.">
        <title>Complete Genome Sequence of Imperialibacter roseus strain P4T.</title>
        <authorList>
            <person name="Tizabi D.R."/>
            <person name="Bachvaroff T."/>
            <person name="Hill R.T."/>
        </authorList>
    </citation>
    <scope>NUCLEOTIDE SEQUENCE [LARGE SCALE GENOMIC DNA]</scope>
    <source>
        <strain evidence="9 10">P4T</strain>
    </source>
</reference>
<evidence type="ECO:0000256" key="4">
    <source>
        <dbReference type="ARBA" id="ARBA00022989"/>
    </source>
</evidence>
<name>A0ABZ0IVJ9_9BACT</name>
<gene>
    <name evidence="9" type="ORF">RT717_07120</name>
</gene>
<keyword evidence="5 6" id="KW-0472">Membrane</keyword>
<dbReference type="PANTHER" id="PTHR30572:SF18">
    <property type="entry name" value="ABC-TYPE MACROLIDE FAMILY EXPORT SYSTEM PERMEASE COMPONENT 2"/>
    <property type="match status" value="1"/>
</dbReference>
<dbReference type="Pfam" id="PF12704">
    <property type="entry name" value="MacB_PCD"/>
    <property type="match status" value="1"/>
</dbReference>
<comment type="subcellular location">
    <subcellularLocation>
        <location evidence="1">Cell membrane</location>
        <topology evidence="1">Multi-pass membrane protein</topology>
    </subcellularLocation>
</comment>
<dbReference type="PROSITE" id="PS51257">
    <property type="entry name" value="PROKAR_LIPOPROTEIN"/>
    <property type="match status" value="1"/>
</dbReference>
<feature type="transmembrane region" description="Helical" evidence="6">
    <location>
        <begin position="357"/>
        <end position="380"/>
    </location>
</feature>
<protein>
    <submittedName>
        <fullName evidence="9">FtsX-like permease family protein</fullName>
    </submittedName>
</protein>
<keyword evidence="4 6" id="KW-1133">Transmembrane helix</keyword>
<evidence type="ECO:0000259" key="8">
    <source>
        <dbReference type="Pfam" id="PF12704"/>
    </source>
</evidence>
<feature type="domain" description="ABC3 transporter permease C-terminal" evidence="7">
    <location>
        <begin position="273"/>
        <end position="378"/>
    </location>
</feature>
<dbReference type="InterPro" id="IPR025857">
    <property type="entry name" value="MacB_PCD"/>
</dbReference>
<feature type="domain" description="MacB-like periplasmic core" evidence="8">
    <location>
        <begin position="23"/>
        <end position="222"/>
    </location>
</feature>
<feature type="transmembrane region" description="Helical" evidence="6">
    <location>
        <begin position="265"/>
        <end position="286"/>
    </location>
</feature>
<dbReference type="Pfam" id="PF02687">
    <property type="entry name" value="FtsX"/>
    <property type="match status" value="2"/>
</dbReference>
<dbReference type="PANTHER" id="PTHR30572">
    <property type="entry name" value="MEMBRANE COMPONENT OF TRANSPORTER-RELATED"/>
    <property type="match status" value="1"/>
</dbReference>
<feature type="transmembrane region" description="Helical" evidence="6">
    <location>
        <begin position="633"/>
        <end position="653"/>
    </location>
</feature>
<evidence type="ECO:0000256" key="6">
    <source>
        <dbReference type="SAM" id="Phobius"/>
    </source>
</evidence>
<organism evidence="9 10">
    <name type="scientific">Imperialibacter roseus</name>
    <dbReference type="NCBI Taxonomy" id="1324217"/>
    <lineage>
        <taxon>Bacteria</taxon>
        <taxon>Pseudomonadati</taxon>
        <taxon>Bacteroidota</taxon>
        <taxon>Cytophagia</taxon>
        <taxon>Cytophagales</taxon>
        <taxon>Flammeovirgaceae</taxon>
        <taxon>Imperialibacter</taxon>
    </lineage>
</organism>